<gene>
    <name evidence="3" type="ORF">LSP00402_LOCUS3467</name>
</gene>
<dbReference type="InterPro" id="IPR036873">
    <property type="entry name" value="Rhodanese-like_dom_sf"/>
</dbReference>
<dbReference type="PANTHER" id="PTHR43031">
    <property type="entry name" value="FAD-DEPENDENT OXIDOREDUCTASE"/>
    <property type="match status" value="1"/>
</dbReference>
<dbReference type="SMART" id="SM00450">
    <property type="entry name" value="RHOD"/>
    <property type="match status" value="1"/>
</dbReference>
<dbReference type="Pfam" id="PF00581">
    <property type="entry name" value="Rhodanese"/>
    <property type="match status" value="1"/>
</dbReference>
<dbReference type="SUPFAM" id="SSF52821">
    <property type="entry name" value="Rhodanese/Cell cycle control phosphatase"/>
    <property type="match status" value="1"/>
</dbReference>
<dbReference type="CDD" id="cd00158">
    <property type="entry name" value="RHOD"/>
    <property type="match status" value="1"/>
</dbReference>
<feature type="compositionally biased region" description="Basic and acidic residues" evidence="1">
    <location>
        <begin position="54"/>
        <end position="66"/>
    </location>
</feature>
<sequence length="283" mass="30577">MPPRAAPPPLARGPARLLRPRLLSRLAHFSAHAMRSDLSPACWRRERMRFGADAGEGRMDPARHTVDNASETPVSPKVLTPMRLAELLKDGKQAVVIDVRDSSEFLSAHIKRSKNIPRSILRKKIEEGGIPCNATDRVIVVCAQGNDAKEACKILNEFGFANVSMVKGGFSAWTADGRPIASHHPDKLLHRRRGPGHPHDHSKNNTSRSSSASTAAAAQKNNAAGGDETPCARGGHYYQQRRQQRGRSGGAYSFVGLSTMISHSLGSLAALVGGAYSIKDPNM</sequence>
<dbReference type="InterPro" id="IPR050229">
    <property type="entry name" value="GlpE_sulfurtransferase"/>
</dbReference>
<feature type="domain" description="Rhodanese" evidence="2">
    <location>
        <begin position="90"/>
        <end position="182"/>
    </location>
</feature>
<feature type="region of interest" description="Disordered" evidence="1">
    <location>
        <begin position="54"/>
        <end position="74"/>
    </location>
</feature>
<evidence type="ECO:0000259" key="2">
    <source>
        <dbReference type="PROSITE" id="PS50206"/>
    </source>
</evidence>
<dbReference type="AlphaFoldDB" id="A0A7S2TJW3"/>
<proteinExistence type="predicted"/>
<dbReference type="EMBL" id="HBHP01005592">
    <property type="protein sequence ID" value="CAD9750951.1"/>
    <property type="molecule type" value="Transcribed_RNA"/>
</dbReference>
<dbReference type="Gene3D" id="3.40.250.10">
    <property type="entry name" value="Rhodanese-like domain"/>
    <property type="match status" value="1"/>
</dbReference>
<reference evidence="3" key="1">
    <citation type="submission" date="2021-01" db="EMBL/GenBank/DDBJ databases">
        <authorList>
            <person name="Corre E."/>
            <person name="Pelletier E."/>
            <person name="Niang G."/>
            <person name="Scheremetjew M."/>
            <person name="Finn R."/>
            <person name="Kale V."/>
            <person name="Holt S."/>
            <person name="Cochrane G."/>
            <person name="Meng A."/>
            <person name="Brown T."/>
            <person name="Cohen L."/>
        </authorList>
    </citation>
    <scope>NUCLEOTIDE SEQUENCE</scope>
    <source>
        <strain evidence="3">CCMP622</strain>
    </source>
</reference>
<dbReference type="InterPro" id="IPR001763">
    <property type="entry name" value="Rhodanese-like_dom"/>
</dbReference>
<dbReference type="PROSITE" id="PS50206">
    <property type="entry name" value="RHODANESE_3"/>
    <property type="match status" value="1"/>
</dbReference>
<name>A0A7S2TJW3_9EUKA</name>
<feature type="region of interest" description="Disordered" evidence="1">
    <location>
        <begin position="181"/>
        <end position="245"/>
    </location>
</feature>
<protein>
    <recommendedName>
        <fullName evidence="2">Rhodanese domain-containing protein</fullName>
    </recommendedName>
</protein>
<evidence type="ECO:0000313" key="3">
    <source>
        <dbReference type="EMBL" id="CAD9750951.1"/>
    </source>
</evidence>
<organism evidence="3">
    <name type="scientific">Lotharella oceanica</name>
    <dbReference type="NCBI Taxonomy" id="641309"/>
    <lineage>
        <taxon>Eukaryota</taxon>
        <taxon>Sar</taxon>
        <taxon>Rhizaria</taxon>
        <taxon>Cercozoa</taxon>
        <taxon>Chlorarachniophyceae</taxon>
        <taxon>Lotharella</taxon>
    </lineage>
</organism>
<evidence type="ECO:0000256" key="1">
    <source>
        <dbReference type="SAM" id="MobiDB-lite"/>
    </source>
</evidence>
<dbReference type="PANTHER" id="PTHR43031:SF18">
    <property type="entry name" value="RHODANESE-RELATED SULFURTRANSFERASES"/>
    <property type="match status" value="1"/>
</dbReference>
<accession>A0A7S2TJW3</accession>
<feature type="compositionally biased region" description="Low complexity" evidence="1">
    <location>
        <begin position="204"/>
        <end position="224"/>
    </location>
</feature>